<dbReference type="AlphaFoldDB" id="A0A5B7BUT4"/>
<evidence type="ECO:0000313" key="5">
    <source>
        <dbReference type="EMBL" id="MPA72357.1"/>
    </source>
</evidence>
<name>A0A5B7BUT4_DAVIN</name>
<keyword evidence="4" id="KW-1133">Transmembrane helix</keyword>
<gene>
    <name evidence="5" type="ORF">Din_041798</name>
</gene>
<evidence type="ECO:0000256" key="2">
    <source>
        <dbReference type="ARBA" id="ARBA00023136"/>
    </source>
</evidence>
<organism evidence="5">
    <name type="scientific">Davidia involucrata</name>
    <name type="common">Dove tree</name>
    <dbReference type="NCBI Taxonomy" id="16924"/>
    <lineage>
        <taxon>Eukaryota</taxon>
        <taxon>Viridiplantae</taxon>
        <taxon>Streptophyta</taxon>
        <taxon>Embryophyta</taxon>
        <taxon>Tracheophyta</taxon>
        <taxon>Spermatophyta</taxon>
        <taxon>Magnoliopsida</taxon>
        <taxon>eudicotyledons</taxon>
        <taxon>Gunneridae</taxon>
        <taxon>Pentapetalae</taxon>
        <taxon>asterids</taxon>
        <taxon>Cornales</taxon>
        <taxon>Nyssaceae</taxon>
        <taxon>Davidia</taxon>
    </lineage>
</organism>
<feature type="region of interest" description="Disordered" evidence="3">
    <location>
        <begin position="1"/>
        <end position="31"/>
    </location>
</feature>
<feature type="transmembrane region" description="Helical" evidence="4">
    <location>
        <begin position="86"/>
        <end position="109"/>
    </location>
</feature>
<reference evidence="5" key="1">
    <citation type="submission" date="2019-08" db="EMBL/GenBank/DDBJ databases">
        <title>Reference gene set and small RNA set construction with multiple tissues from Davidia involucrata Baill.</title>
        <authorList>
            <person name="Yang H."/>
            <person name="Zhou C."/>
            <person name="Li G."/>
            <person name="Wang J."/>
            <person name="Gao P."/>
            <person name="Wang M."/>
            <person name="Wang R."/>
            <person name="Zhao Y."/>
        </authorList>
    </citation>
    <scope>NUCLEOTIDE SEQUENCE</scope>
    <source>
        <tissue evidence="5">Mixed with DoveR01_LX</tissue>
    </source>
</reference>
<proteinExistence type="predicted"/>
<accession>A0A5B7BUT4</accession>
<evidence type="ECO:0000256" key="3">
    <source>
        <dbReference type="SAM" id="MobiDB-lite"/>
    </source>
</evidence>
<dbReference type="EMBL" id="GHES01041798">
    <property type="protein sequence ID" value="MPA72357.1"/>
    <property type="molecule type" value="Transcribed_RNA"/>
</dbReference>
<protein>
    <recommendedName>
        <fullName evidence="6">Late embryogenesis abundant protein LEA-2 subgroup domain-containing protein</fullName>
    </recommendedName>
</protein>
<keyword evidence="2 4" id="KW-0472">Membrane</keyword>
<dbReference type="PANTHER" id="PTHR31234:SF2">
    <property type="entry name" value="OS05G0199100 PROTEIN"/>
    <property type="match status" value="1"/>
</dbReference>
<evidence type="ECO:0000256" key="1">
    <source>
        <dbReference type="ARBA" id="ARBA00004370"/>
    </source>
</evidence>
<dbReference type="PANTHER" id="PTHR31234">
    <property type="entry name" value="LATE EMBRYOGENESIS ABUNDANT (LEA) HYDROXYPROLINE-RICH GLYCOPROTEIN FAMILY"/>
    <property type="match status" value="1"/>
</dbReference>
<dbReference type="GO" id="GO:0098542">
    <property type="term" value="P:defense response to other organism"/>
    <property type="evidence" value="ECO:0007669"/>
    <property type="project" value="InterPro"/>
</dbReference>
<dbReference type="InterPro" id="IPR044839">
    <property type="entry name" value="NDR1-like"/>
</dbReference>
<comment type="subcellular location">
    <subcellularLocation>
        <location evidence="1">Membrane</location>
    </subcellularLocation>
</comment>
<dbReference type="GO" id="GO:0005886">
    <property type="term" value="C:plasma membrane"/>
    <property type="evidence" value="ECO:0007669"/>
    <property type="project" value="TreeGrafter"/>
</dbReference>
<sequence>MASSANDDQDQSKTMNGYPPPPPVTGYPTVQPHSAGYPPYQGYAPPYPAGYPNVYPYTAPPPAAFYSTPIYQSMPPERGRRSFARIILWMMIILFFGAFVMSFLTWLIFGTAVPAFRVESLSVPTFKIANSTTLTAKWEANVTVTNHNKKLDIFYYHTEAIMFYYDEPLAMSSLDPLYIGKNEKRTFVANLSTMSPGNDNGGESSMLLKDIDEDRRNGDVTFNMRIVVRGTIASGTIWRRKMSLRVLCDKLEVQFEAATGVGTLINNNRKDCIIYS</sequence>
<evidence type="ECO:0008006" key="6">
    <source>
        <dbReference type="Google" id="ProtNLM"/>
    </source>
</evidence>
<keyword evidence="4" id="KW-0812">Transmembrane</keyword>
<evidence type="ECO:0000256" key="4">
    <source>
        <dbReference type="SAM" id="Phobius"/>
    </source>
</evidence>